<dbReference type="PANTHER" id="PTHR11848">
    <property type="entry name" value="TGF-BETA FAMILY"/>
    <property type="match status" value="1"/>
</dbReference>
<keyword evidence="7 11" id="KW-0339">Growth factor</keyword>
<dbReference type="Proteomes" id="UP000694392">
    <property type="component" value="Unplaced"/>
</dbReference>
<comment type="similarity">
    <text evidence="2 11">Belongs to the TGF-beta family.</text>
</comment>
<keyword evidence="6" id="KW-0892">Osteogenesis</keyword>
<dbReference type="Pfam" id="PF00688">
    <property type="entry name" value="TGFb_propeptide"/>
    <property type="match status" value="1"/>
</dbReference>
<dbReference type="GO" id="GO:0050679">
    <property type="term" value="P:positive regulation of epithelial cell proliferation"/>
    <property type="evidence" value="ECO:0007669"/>
    <property type="project" value="Ensembl"/>
</dbReference>
<dbReference type="GO" id="GO:0051216">
    <property type="term" value="P:cartilage development"/>
    <property type="evidence" value="ECO:0007669"/>
    <property type="project" value="UniProtKB-KW"/>
</dbReference>
<evidence type="ECO:0000259" key="14">
    <source>
        <dbReference type="PROSITE" id="PS51362"/>
    </source>
</evidence>
<dbReference type="PANTHER" id="PTHR11848:SF139">
    <property type="entry name" value="BONE MORPHOGENETIC PROTEIN 5"/>
    <property type="match status" value="1"/>
</dbReference>
<dbReference type="GO" id="GO:0030509">
    <property type="term" value="P:BMP signaling pathway"/>
    <property type="evidence" value="ECO:0007669"/>
    <property type="project" value="Ensembl"/>
</dbReference>
<evidence type="ECO:0000256" key="8">
    <source>
        <dbReference type="ARBA" id="ARBA00023157"/>
    </source>
</evidence>
<dbReference type="GO" id="GO:0007389">
    <property type="term" value="P:pattern specification process"/>
    <property type="evidence" value="ECO:0007669"/>
    <property type="project" value="Ensembl"/>
</dbReference>
<keyword evidence="8" id="KW-1015">Disulfide bond</keyword>
<accession>A0A8D0GLF4</accession>
<dbReference type="GeneTree" id="ENSGT00940000158644"/>
<dbReference type="GO" id="GO:0021502">
    <property type="term" value="P:neural fold elevation formation"/>
    <property type="evidence" value="ECO:0007669"/>
    <property type="project" value="Ensembl"/>
</dbReference>
<dbReference type="GO" id="GO:0003323">
    <property type="term" value="P:type B pancreatic cell development"/>
    <property type="evidence" value="ECO:0007669"/>
    <property type="project" value="Ensembl"/>
</dbReference>
<evidence type="ECO:0000256" key="3">
    <source>
        <dbReference type="ARBA" id="ARBA00022514"/>
    </source>
</evidence>
<feature type="compositionally biased region" description="Polar residues" evidence="12">
    <location>
        <begin position="309"/>
        <end position="323"/>
    </location>
</feature>
<dbReference type="GO" id="GO:0003344">
    <property type="term" value="P:pericardium morphogenesis"/>
    <property type="evidence" value="ECO:0007669"/>
    <property type="project" value="Ensembl"/>
</dbReference>
<dbReference type="GO" id="GO:0003272">
    <property type="term" value="P:endocardial cushion formation"/>
    <property type="evidence" value="ECO:0007669"/>
    <property type="project" value="Ensembl"/>
</dbReference>
<dbReference type="GO" id="GO:0001503">
    <property type="term" value="P:ossification"/>
    <property type="evidence" value="ECO:0007669"/>
    <property type="project" value="UniProtKB-KW"/>
</dbReference>
<evidence type="ECO:0000256" key="6">
    <source>
        <dbReference type="ARBA" id="ARBA00022855"/>
    </source>
</evidence>
<dbReference type="GO" id="GO:0030539">
    <property type="term" value="P:male genitalia development"/>
    <property type="evidence" value="ECO:0007669"/>
    <property type="project" value="Ensembl"/>
</dbReference>
<evidence type="ECO:0000256" key="12">
    <source>
        <dbReference type="SAM" id="MobiDB-lite"/>
    </source>
</evidence>
<feature type="chain" id="PRO_5034131376" evidence="13">
    <location>
        <begin position="24"/>
        <end position="431"/>
    </location>
</feature>
<dbReference type="Pfam" id="PF00019">
    <property type="entry name" value="TGF_beta"/>
    <property type="match status" value="1"/>
</dbReference>
<organism evidence="15 16">
    <name type="scientific">Sphenodon punctatus</name>
    <name type="common">Tuatara</name>
    <name type="synonym">Hatteria punctata</name>
    <dbReference type="NCBI Taxonomy" id="8508"/>
    <lineage>
        <taxon>Eukaryota</taxon>
        <taxon>Metazoa</taxon>
        <taxon>Chordata</taxon>
        <taxon>Craniata</taxon>
        <taxon>Vertebrata</taxon>
        <taxon>Euteleostomi</taxon>
        <taxon>Lepidosauria</taxon>
        <taxon>Sphenodontia</taxon>
        <taxon>Sphenodontidae</taxon>
        <taxon>Sphenodon</taxon>
    </lineage>
</organism>
<dbReference type="GO" id="GO:0043583">
    <property type="term" value="P:ear development"/>
    <property type="evidence" value="ECO:0007669"/>
    <property type="project" value="Ensembl"/>
</dbReference>
<dbReference type="GO" id="GO:0008083">
    <property type="term" value="F:growth factor activity"/>
    <property type="evidence" value="ECO:0007669"/>
    <property type="project" value="UniProtKB-KW"/>
</dbReference>
<evidence type="ECO:0000256" key="9">
    <source>
        <dbReference type="ARBA" id="ARBA00023180"/>
    </source>
</evidence>
<evidence type="ECO:0000313" key="15">
    <source>
        <dbReference type="Ensembl" id="ENSSPUP00000008431.1"/>
    </source>
</evidence>
<dbReference type="GO" id="GO:0030902">
    <property type="term" value="P:hindbrain development"/>
    <property type="evidence" value="ECO:0007669"/>
    <property type="project" value="Ensembl"/>
</dbReference>
<protein>
    <submittedName>
        <fullName evidence="15">Bone morphotic protein 5</fullName>
    </submittedName>
</protein>
<evidence type="ECO:0000256" key="1">
    <source>
        <dbReference type="ARBA" id="ARBA00004613"/>
    </source>
</evidence>
<dbReference type="GO" id="GO:0032348">
    <property type="term" value="P:negative regulation of aldosterone biosynthetic process"/>
    <property type="evidence" value="ECO:0007669"/>
    <property type="project" value="Ensembl"/>
</dbReference>
<evidence type="ECO:0000256" key="13">
    <source>
        <dbReference type="SAM" id="SignalP"/>
    </source>
</evidence>
<dbReference type="PROSITE" id="PS51362">
    <property type="entry name" value="TGF_BETA_2"/>
    <property type="match status" value="1"/>
</dbReference>
<dbReference type="GO" id="GO:0060037">
    <property type="term" value="P:pharyngeal system development"/>
    <property type="evidence" value="ECO:0007669"/>
    <property type="project" value="Ensembl"/>
</dbReference>
<dbReference type="Gene3D" id="2.60.120.970">
    <property type="match status" value="1"/>
</dbReference>
<dbReference type="GO" id="GO:1900006">
    <property type="term" value="P:positive regulation of dendrite development"/>
    <property type="evidence" value="ECO:0007669"/>
    <property type="project" value="Ensembl"/>
</dbReference>
<feature type="domain" description="TGF-beta family profile" evidence="14">
    <location>
        <begin position="311"/>
        <end position="431"/>
    </location>
</feature>
<dbReference type="GO" id="GO:0061384">
    <property type="term" value="P:heart trabecula morphogenesis"/>
    <property type="evidence" value="ECO:0007669"/>
    <property type="project" value="Ensembl"/>
</dbReference>
<feature type="region of interest" description="Disordered" evidence="12">
    <location>
        <begin position="296"/>
        <end position="323"/>
    </location>
</feature>
<dbReference type="GO" id="GO:1905069">
    <property type="term" value="P:allantois development"/>
    <property type="evidence" value="ECO:0007669"/>
    <property type="project" value="Ensembl"/>
</dbReference>
<dbReference type="PROSITE" id="PS00250">
    <property type="entry name" value="TGF_BETA_1"/>
    <property type="match status" value="1"/>
</dbReference>
<dbReference type="GO" id="GO:0045944">
    <property type="term" value="P:positive regulation of transcription by RNA polymerase II"/>
    <property type="evidence" value="ECO:0007669"/>
    <property type="project" value="Ensembl"/>
</dbReference>
<dbReference type="InterPro" id="IPR015615">
    <property type="entry name" value="TGF-beta-rel"/>
</dbReference>
<dbReference type="InterPro" id="IPR001111">
    <property type="entry name" value="TGF-b_propeptide"/>
</dbReference>
<reference evidence="15" key="1">
    <citation type="submission" date="2025-08" db="UniProtKB">
        <authorList>
            <consortium name="Ensembl"/>
        </authorList>
    </citation>
    <scope>IDENTIFICATION</scope>
</reference>
<evidence type="ECO:0000256" key="2">
    <source>
        <dbReference type="ARBA" id="ARBA00006656"/>
    </source>
</evidence>
<dbReference type="GO" id="GO:0008285">
    <property type="term" value="P:negative regulation of cell population proliferation"/>
    <property type="evidence" value="ECO:0007669"/>
    <property type="project" value="Ensembl"/>
</dbReference>
<evidence type="ECO:0000256" key="5">
    <source>
        <dbReference type="ARBA" id="ARBA00022729"/>
    </source>
</evidence>
<evidence type="ECO:0000313" key="16">
    <source>
        <dbReference type="Proteomes" id="UP000694392"/>
    </source>
</evidence>
<keyword evidence="3" id="KW-0202">Cytokine</keyword>
<evidence type="ECO:0000256" key="10">
    <source>
        <dbReference type="ARBA" id="ARBA00023188"/>
    </source>
</evidence>
<dbReference type="GO" id="GO:0005125">
    <property type="term" value="F:cytokine activity"/>
    <property type="evidence" value="ECO:0007669"/>
    <property type="project" value="UniProtKB-KW"/>
</dbReference>
<dbReference type="InterPro" id="IPR029034">
    <property type="entry name" value="Cystine-knot_cytokine"/>
</dbReference>
<dbReference type="GO" id="GO:0060411">
    <property type="term" value="P:cardiac septum morphogenesis"/>
    <property type="evidence" value="ECO:0007669"/>
    <property type="project" value="Ensembl"/>
</dbReference>
<keyword evidence="10" id="KW-0891">Chondrogenesis</keyword>
<gene>
    <name evidence="15" type="primary">BMP5</name>
</gene>
<feature type="signal peptide" evidence="13">
    <location>
        <begin position="1"/>
        <end position="23"/>
    </location>
</feature>
<dbReference type="GO" id="GO:0097065">
    <property type="term" value="P:anterior head development"/>
    <property type="evidence" value="ECO:0007669"/>
    <property type="project" value="Ensembl"/>
</dbReference>
<evidence type="ECO:0000256" key="7">
    <source>
        <dbReference type="ARBA" id="ARBA00023030"/>
    </source>
</evidence>
<dbReference type="Ensembl" id="ENSSPUT00000008993.1">
    <property type="protein sequence ID" value="ENSSPUP00000008431.1"/>
    <property type="gene ID" value="ENSSPUG00000006541.1"/>
</dbReference>
<dbReference type="GO" id="GO:0048738">
    <property type="term" value="P:cardiac muscle tissue development"/>
    <property type="evidence" value="ECO:0007669"/>
    <property type="project" value="Ensembl"/>
</dbReference>
<dbReference type="AlphaFoldDB" id="A0A8D0GLF4"/>
<dbReference type="OMA" id="NYWLLMD"/>
<dbReference type="Gene3D" id="2.10.90.10">
    <property type="entry name" value="Cystine-knot cytokines"/>
    <property type="match status" value="1"/>
</dbReference>
<keyword evidence="16" id="KW-1185">Reference proteome</keyword>
<dbReference type="SUPFAM" id="SSF57501">
    <property type="entry name" value="Cystine-knot cytokines"/>
    <property type="match status" value="1"/>
</dbReference>
<dbReference type="GO" id="GO:0070700">
    <property type="term" value="F:BMP receptor binding"/>
    <property type="evidence" value="ECO:0007669"/>
    <property type="project" value="Ensembl"/>
</dbReference>
<reference evidence="15" key="2">
    <citation type="submission" date="2025-09" db="UniProtKB">
        <authorList>
            <consortium name="Ensembl"/>
        </authorList>
    </citation>
    <scope>IDENTIFICATION</scope>
</reference>
<comment type="subcellular location">
    <subcellularLocation>
        <location evidence="1">Secreted</location>
    </subcellularLocation>
</comment>
<dbReference type="GO" id="GO:0060391">
    <property type="term" value="P:positive regulation of SMAD protein signal transduction"/>
    <property type="evidence" value="ECO:0007669"/>
    <property type="project" value="Ensembl"/>
</dbReference>
<keyword evidence="9" id="KW-0325">Glycoprotein</keyword>
<dbReference type="CDD" id="cd19395">
    <property type="entry name" value="TGF_beta_BMP5"/>
    <property type="match status" value="1"/>
</dbReference>
<dbReference type="GO" id="GO:0043569">
    <property type="term" value="P:negative regulation of insulin-like growth factor receptor signaling pathway"/>
    <property type="evidence" value="ECO:0007669"/>
    <property type="project" value="Ensembl"/>
</dbReference>
<dbReference type="InterPro" id="IPR017948">
    <property type="entry name" value="TGFb_CS"/>
</dbReference>
<name>A0A8D0GLF4_SPHPU</name>
<evidence type="ECO:0000256" key="4">
    <source>
        <dbReference type="ARBA" id="ARBA00022525"/>
    </source>
</evidence>
<dbReference type="SMART" id="SM00204">
    <property type="entry name" value="TGFB"/>
    <property type="match status" value="1"/>
</dbReference>
<keyword evidence="5 13" id="KW-0732">Signal</keyword>
<proteinExistence type="inferred from homology"/>
<dbReference type="GO" id="GO:2000065">
    <property type="term" value="P:negative regulation of cortisol biosynthetic process"/>
    <property type="evidence" value="ECO:0007669"/>
    <property type="project" value="Ensembl"/>
</dbReference>
<evidence type="ECO:0000256" key="11">
    <source>
        <dbReference type="RuleBase" id="RU000354"/>
    </source>
</evidence>
<dbReference type="GO" id="GO:0005615">
    <property type="term" value="C:extracellular space"/>
    <property type="evidence" value="ECO:0007669"/>
    <property type="project" value="UniProtKB-KW"/>
</dbReference>
<dbReference type="InterPro" id="IPR001839">
    <property type="entry name" value="TGF-b_C"/>
</dbReference>
<sequence>MNLTVLKALVGLLWNCWVLVGHAQGGIGDNHVHSSFIYRRLRNHERREIQREILSILGLPHRPRPFSPGKQASSAPLFMLDLYNAMTNEEDIEEQEYSLRGSMGGESRGVRKGYPASPNGYSRRIHLSRTTPLTTQSPPLASLHDANFLNDADMVMSFVNLVERDKDFSHQRRHYKEFRFDLTQIPHGEAVTAAEFRIYKDRSYNADLFLLDTRKAQAFDVGWLVFDITVTSNHWVINPQNNLGLQLCAETGDGRSMNVKSAGLIGRHGPQSKQPFMVAFFKASEVLFRSVRAATNKRKNQNRNKSSSHQDSSRMPSVGDYNTSEQKQACKKHELYVSFRDLGWQDWIIAPEGYAAFYCDGECSFPLNAHMNATNHAIVQTLVHLMFPDHVPKPCCAPTKLNAISVLYFDDSSNVILKKYRNMVVRSCGCH</sequence>
<keyword evidence="4" id="KW-0964">Secreted</keyword>
<dbReference type="FunFam" id="2.10.90.10:FF:000003">
    <property type="entry name" value="Bone morphogenetic protein 5"/>
    <property type="match status" value="1"/>
</dbReference>